<protein>
    <submittedName>
        <fullName evidence="1">Uncharacterized protein</fullName>
    </submittedName>
</protein>
<reference evidence="1 2" key="1">
    <citation type="journal article" date="2016" name="Nat. Commun.">
        <title>Thousands of microbial genomes shed light on interconnected biogeochemical processes in an aquifer system.</title>
        <authorList>
            <person name="Anantharaman K."/>
            <person name="Brown C.T."/>
            <person name="Hug L.A."/>
            <person name="Sharon I."/>
            <person name="Castelle C.J."/>
            <person name="Probst A.J."/>
            <person name="Thomas B.C."/>
            <person name="Singh A."/>
            <person name="Wilkins M.J."/>
            <person name="Karaoz U."/>
            <person name="Brodie E.L."/>
            <person name="Williams K.H."/>
            <person name="Hubbard S.S."/>
            <person name="Banfield J.F."/>
        </authorList>
    </citation>
    <scope>NUCLEOTIDE SEQUENCE [LARGE SCALE GENOMIC DNA]</scope>
</reference>
<dbReference type="Proteomes" id="UP000178109">
    <property type="component" value="Unassembled WGS sequence"/>
</dbReference>
<name>A0A1G2BTT1_9BACT</name>
<evidence type="ECO:0000313" key="1">
    <source>
        <dbReference type="EMBL" id="OGY92555.1"/>
    </source>
</evidence>
<evidence type="ECO:0000313" key="2">
    <source>
        <dbReference type="Proteomes" id="UP000178109"/>
    </source>
</evidence>
<gene>
    <name evidence="1" type="ORF">A3H70_00655</name>
</gene>
<dbReference type="AlphaFoldDB" id="A0A1G2BTT1"/>
<proteinExistence type="predicted"/>
<sequence length="63" mass="7376">MPQTKEYISVKELRPFIIQTVSEVLEDPDFGLELSDRAKMRLQQARDSSEKGIPFSEIKRKYC</sequence>
<comment type="caution">
    <text evidence="1">The sequence shown here is derived from an EMBL/GenBank/DDBJ whole genome shotgun (WGS) entry which is preliminary data.</text>
</comment>
<accession>A0A1G2BTT1</accession>
<dbReference type="STRING" id="1798553.A3H70_00655"/>
<dbReference type="EMBL" id="MHKO01000019">
    <property type="protein sequence ID" value="OGY92555.1"/>
    <property type="molecule type" value="Genomic_DNA"/>
</dbReference>
<organism evidence="1 2">
    <name type="scientific">Candidatus Komeilibacteria bacterium RIFCSPLOWO2_02_FULL_48_11</name>
    <dbReference type="NCBI Taxonomy" id="1798553"/>
    <lineage>
        <taxon>Bacteria</taxon>
        <taxon>Candidatus Komeiliibacteriota</taxon>
    </lineage>
</organism>